<dbReference type="PANTHER" id="PTHR47506:SF7">
    <property type="entry name" value="TRANSCRIPTIONAL REGULATORY PROTEIN"/>
    <property type="match status" value="1"/>
</dbReference>
<sequence length="200" mass="21109">MRVSKEKAAENRARILSEAGRLFRERGIAGTGVDALAEAAGLTHGSLYSQFGSKEQLAVEALAATFRRSRETHEGKDFAAFLDHYLSPRHRDAIGQGCGIAALCADMPRGASAVRSSFTGGVRGFLDSVGTKLASHRGEAETTEEERLAAAASLVGALLLARAVDDPELSDRLLAATKRQWLASPSPEVPVGPGEGQPAR</sequence>
<evidence type="ECO:0000256" key="4">
    <source>
        <dbReference type="PROSITE-ProRule" id="PRU00335"/>
    </source>
</evidence>
<dbReference type="PROSITE" id="PS50977">
    <property type="entry name" value="HTH_TETR_2"/>
    <property type="match status" value="1"/>
</dbReference>
<dbReference type="InterPro" id="IPR036271">
    <property type="entry name" value="Tet_transcr_reg_TetR-rel_C_sf"/>
</dbReference>
<name>A0ABS5QDT9_9PROT</name>
<dbReference type="InterPro" id="IPR009057">
    <property type="entry name" value="Homeodomain-like_sf"/>
</dbReference>
<keyword evidence="1" id="KW-0805">Transcription regulation</keyword>
<evidence type="ECO:0000256" key="1">
    <source>
        <dbReference type="ARBA" id="ARBA00023015"/>
    </source>
</evidence>
<organism evidence="6 7">
    <name type="scientific">Roseococcus pinisoli</name>
    <dbReference type="NCBI Taxonomy" id="2835040"/>
    <lineage>
        <taxon>Bacteria</taxon>
        <taxon>Pseudomonadati</taxon>
        <taxon>Pseudomonadota</taxon>
        <taxon>Alphaproteobacteria</taxon>
        <taxon>Acetobacterales</taxon>
        <taxon>Roseomonadaceae</taxon>
        <taxon>Roseococcus</taxon>
    </lineage>
</organism>
<dbReference type="Proteomes" id="UP000766336">
    <property type="component" value="Unassembled WGS sequence"/>
</dbReference>
<protein>
    <submittedName>
        <fullName evidence="6">TetR/AcrR family transcriptional regulator</fullName>
    </submittedName>
</protein>
<keyword evidence="2 4" id="KW-0238">DNA-binding</keyword>
<dbReference type="Gene3D" id="1.10.357.10">
    <property type="entry name" value="Tetracycline Repressor, domain 2"/>
    <property type="match status" value="1"/>
</dbReference>
<dbReference type="Pfam" id="PF00440">
    <property type="entry name" value="TetR_N"/>
    <property type="match status" value="1"/>
</dbReference>
<dbReference type="SUPFAM" id="SSF46689">
    <property type="entry name" value="Homeodomain-like"/>
    <property type="match status" value="1"/>
</dbReference>
<dbReference type="PRINTS" id="PR00455">
    <property type="entry name" value="HTHTETR"/>
</dbReference>
<gene>
    <name evidence="6" type="ORF">KHU32_13050</name>
</gene>
<keyword evidence="3" id="KW-0804">Transcription</keyword>
<dbReference type="InterPro" id="IPR001647">
    <property type="entry name" value="HTH_TetR"/>
</dbReference>
<feature type="DNA-binding region" description="H-T-H motif" evidence="4">
    <location>
        <begin position="32"/>
        <end position="51"/>
    </location>
</feature>
<feature type="domain" description="HTH tetR-type" evidence="5">
    <location>
        <begin position="9"/>
        <end position="69"/>
    </location>
</feature>
<evidence type="ECO:0000256" key="3">
    <source>
        <dbReference type="ARBA" id="ARBA00023163"/>
    </source>
</evidence>
<dbReference type="SUPFAM" id="SSF48498">
    <property type="entry name" value="Tetracyclin repressor-like, C-terminal domain"/>
    <property type="match status" value="1"/>
</dbReference>
<evidence type="ECO:0000313" key="6">
    <source>
        <dbReference type="EMBL" id="MBS7811870.1"/>
    </source>
</evidence>
<dbReference type="RefSeq" id="WP_213670516.1">
    <property type="nucleotide sequence ID" value="NZ_JAHCDA010000002.1"/>
</dbReference>
<evidence type="ECO:0000313" key="7">
    <source>
        <dbReference type="Proteomes" id="UP000766336"/>
    </source>
</evidence>
<accession>A0ABS5QDT9</accession>
<comment type="caution">
    <text evidence="6">The sequence shown here is derived from an EMBL/GenBank/DDBJ whole genome shotgun (WGS) entry which is preliminary data.</text>
</comment>
<evidence type="ECO:0000259" key="5">
    <source>
        <dbReference type="PROSITE" id="PS50977"/>
    </source>
</evidence>
<reference evidence="6 7" key="1">
    <citation type="submission" date="2021-05" db="EMBL/GenBank/DDBJ databases">
        <title>Roseococcus sp. XZZS9, whole genome shotgun sequencing project.</title>
        <authorList>
            <person name="Zhao G."/>
            <person name="Shen L."/>
        </authorList>
    </citation>
    <scope>NUCLEOTIDE SEQUENCE [LARGE SCALE GENOMIC DNA]</scope>
    <source>
        <strain evidence="6 7">XZZS9</strain>
    </source>
</reference>
<dbReference type="Gene3D" id="1.10.10.60">
    <property type="entry name" value="Homeodomain-like"/>
    <property type="match status" value="1"/>
</dbReference>
<proteinExistence type="predicted"/>
<dbReference type="PANTHER" id="PTHR47506">
    <property type="entry name" value="TRANSCRIPTIONAL REGULATORY PROTEIN"/>
    <property type="match status" value="1"/>
</dbReference>
<dbReference type="EMBL" id="JAHCDA010000002">
    <property type="protein sequence ID" value="MBS7811870.1"/>
    <property type="molecule type" value="Genomic_DNA"/>
</dbReference>
<evidence type="ECO:0000256" key="2">
    <source>
        <dbReference type="ARBA" id="ARBA00023125"/>
    </source>
</evidence>
<keyword evidence="7" id="KW-1185">Reference proteome</keyword>